<protein>
    <submittedName>
        <fullName evidence="1">Uncharacterized protein</fullName>
    </submittedName>
</protein>
<name>A0A6H5IS59_9HYME</name>
<dbReference type="Proteomes" id="UP000479190">
    <property type="component" value="Unassembled WGS sequence"/>
</dbReference>
<reference evidence="1 2" key="1">
    <citation type="submission" date="2020-02" db="EMBL/GenBank/DDBJ databases">
        <authorList>
            <person name="Ferguson B K."/>
        </authorList>
    </citation>
    <scope>NUCLEOTIDE SEQUENCE [LARGE SCALE GENOMIC DNA]</scope>
</reference>
<evidence type="ECO:0000313" key="1">
    <source>
        <dbReference type="EMBL" id="CAB0037555.1"/>
    </source>
</evidence>
<organism evidence="1 2">
    <name type="scientific">Trichogramma brassicae</name>
    <dbReference type="NCBI Taxonomy" id="86971"/>
    <lineage>
        <taxon>Eukaryota</taxon>
        <taxon>Metazoa</taxon>
        <taxon>Ecdysozoa</taxon>
        <taxon>Arthropoda</taxon>
        <taxon>Hexapoda</taxon>
        <taxon>Insecta</taxon>
        <taxon>Pterygota</taxon>
        <taxon>Neoptera</taxon>
        <taxon>Endopterygota</taxon>
        <taxon>Hymenoptera</taxon>
        <taxon>Apocrita</taxon>
        <taxon>Proctotrupomorpha</taxon>
        <taxon>Chalcidoidea</taxon>
        <taxon>Trichogrammatidae</taxon>
        <taxon>Trichogramma</taxon>
    </lineage>
</organism>
<accession>A0A6H5IS59</accession>
<sequence>MKSSAFGLRSSDCNHKHVFGPPVKSVRIKLSYGDRVSFLERYEMYFDVRPVRAEWLVLARDTAKERIVYITYTVSVTTEKRE</sequence>
<dbReference type="AlphaFoldDB" id="A0A6H5IS59"/>
<gene>
    <name evidence="1" type="ORF">TBRA_LOCUS9379</name>
</gene>
<evidence type="ECO:0000313" key="2">
    <source>
        <dbReference type="Proteomes" id="UP000479190"/>
    </source>
</evidence>
<keyword evidence="2" id="KW-1185">Reference proteome</keyword>
<dbReference type="EMBL" id="CADCXV010000860">
    <property type="protein sequence ID" value="CAB0037555.1"/>
    <property type="molecule type" value="Genomic_DNA"/>
</dbReference>
<proteinExistence type="predicted"/>